<dbReference type="SUPFAM" id="SSF51905">
    <property type="entry name" value="FAD/NAD(P)-binding domain"/>
    <property type="match status" value="1"/>
</dbReference>
<feature type="domain" description="Amine oxidase" evidence="2">
    <location>
        <begin position="8"/>
        <end position="259"/>
    </location>
</feature>
<sequence length="453" mass="48611">MGVIGAGVAGLTLACLLAQRGHAVTVYDRGPLGGKLQRVWHAGRWIDSGPSLFTFPGVWRLVLSRLSETDPLDLQPLPGLGVHYVPGAQLPLPVPVDHPLYEHWVRYCNEVAPLAPHIQTLLTTPPSLTRPRFVEASRALARLLLPHPNAERWLRARALPAPLHHALAAHTLNAGVGPHAGSALYALLPALMAHDVWRPRQGMFALIEALCGFARARGVTLRPDTPVERLDVRGGLVDLGSEMRRHDQLVSAIDPTRLAGLLGRATPRGVLSVSGLALYGVTASEAELPLPPTSVIAPSDYRSFEQAMRARVLAPDTLSLVHYQHYQAYQASARVLSVLLTVPASAGAYRAQHPWVAGQLRRIEEQLGVSLHGELSTALRISPADLAVGGATGGAIYGRVFAPWRAGPLHPQRYRLGARLWQVGTGVHPGGGLPGVLGSALIVDELLQQHHAP</sequence>
<proteinExistence type="predicted"/>
<keyword evidence="1" id="KW-0560">Oxidoreductase</keyword>
<protein>
    <submittedName>
        <fullName evidence="3">Phytoene dehydrogenase-like oxidoreductase</fullName>
    </submittedName>
</protein>
<dbReference type="EMBL" id="CP003382">
    <property type="protein sequence ID" value="AFZ68592.1"/>
    <property type="molecule type" value="Genomic_DNA"/>
</dbReference>
<gene>
    <name evidence="3" type="ordered locus">Deipe_3147</name>
</gene>
<dbReference type="AlphaFoldDB" id="L0A617"/>
<dbReference type="InterPro" id="IPR036188">
    <property type="entry name" value="FAD/NAD-bd_sf"/>
</dbReference>
<dbReference type="PANTHER" id="PTHR43734:SF7">
    <property type="entry name" value="4,4'-DIAPONEUROSPORENE OXYGENASE"/>
    <property type="match status" value="1"/>
</dbReference>
<dbReference type="PATRIC" id="fig|937777.3.peg.3159"/>
<organism evidence="3 4">
    <name type="scientific">Deinococcus peraridilitoris (strain DSM 19664 / LMG 22246 / CIP 109416 / KR-200)</name>
    <dbReference type="NCBI Taxonomy" id="937777"/>
    <lineage>
        <taxon>Bacteria</taxon>
        <taxon>Thermotogati</taxon>
        <taxon>Deinococcota</taxon>
        <taxon>Deinococci</taxon>
        <taxon>Deinococcales</taxon>
        <taxon>Deinococcaceae</taxon>
        <taxon>Deinococcus</taxon>
    </lineage>
</organism>
<evidence type="ECO:0000259" key="2">
    <source>
        <dbReference type="Pfam" id="PF01593"/>
    </source>
</evidence>
<reference evidence="4" key="1">
    <citation type="submission" date="2012-03" db="EMBL/GenBank/DDBJ databases">
        <title>Complete sequence of chromosome of Deinococcus peraridilitoris DSM 19664.</title>
        <authorList>
            <person name="Lucas S."/>
            <person name="Copeland A."/>
            <person name="Lapidus A."/>
            <person name="Glavina del Rio T."/>
            <person name="Dalin E."/>
            <person name="Tice H."/>
            <person name="Bruce D."/>
            <person name="Goodwin L."/>
            <person name="Pitluck S."/>
            <person name="Peters L."/>
            <person name="Mikhailova N."/>
            <person name="Lu M."/>
            <person name="Kyrpides N."/>
            <person name="Mavromatis K."/>
            <person name="Ivanova N."/>
            <person name="Brettin T."/>
            <person name="Detter J.C."/>
            <person name="Han C."/>
            <person name="Larimer F."/>
            <person name="Land M."/>
            <person name="Hauser L."/>
            <person name="Markowitz V."/>
            <person name="Cheng J.-F."/>
            <person name="Hugenholtz P."/>
            <person name="Woyke T."/>
            <person name="Wu D."/>
            <person name="Pukall R."/>
            <person name="Steenblock K."/>
            <person name="Brambilla E."/>
            <person name="Klenk H.-P."/>
            <person name="Eisen J.A."/>
        </authorList>
    </citation>
    <scope>NUCLEOTIDE SEQUENCE [LARGE SCALE GENOMIC DNA]</scope>
    <source>
        <strain evidence="4">DSM 19664 / LMG 22246 / CIP 109416 / KR-200</strain>
    </source>
</reference>
<dbReference type="PANTHER" id="PTHR43734">
    <property type="entry name" value="PHYTOENE DESATURASE"/>
    <property type="match status" value="1"/>
</dbReference>
<keyword evidence="4" id="KW-1185">Reference proteome</keyword>
<dbReference type="HOGENOM" id="CLU_600939_0_0_0"/>
<dbReference type="Pfam" id="PF01593">
    <property type="entry name" value="Amino_oxidase"/>
    <property type="match status" value="1"/>
</dbReference>
<dbReference type="eggNOG" id="COG1233">
    <property type="taxonomic scope" value="Bacteria"/>
</dbReference>
<accession>L0A617</accession>
<dbReference type="Proteomes" id="UP000010467">
    <property type="component" value="Chromosome"/>
</dbReference>
<dbReference type="InterPro" id="IPR002937">
    <property type="entry name" value="Amino_oxidase"/>
</dbReference>
<dbReference type="KEGG" id="dpd:Deipe_3147"/>
<dbReference type="STRING" id="937777.Deipe_3147"/>
<dbReference type="GO" id="GO:0016491">
    <property type="term" value="F:oxidoreductase activity"/>
    <property type="evidence" value="ECO:0007669"/>
    <property type="project" value="UniProtKB-KW"/>
</dbReference>
<evidence type="ECO:0000313" key="3">
    <source>
        <dbReference type="EMBL" id="AFZ68592.1"/>
    </source>
</evidence>
<name>L0A617_DEIPD</name>
<evidence type="ECO:0000313" key="4">
    <source>
        <dbReference type="Proteomes" id="UP000010467"/>
    </source>
</evidence>
<dbReference type="Gene3D" id="3.50.50.60">
    <property type="entry name" value="FAD/NAD(P)-binding domain"/>
    <property type="match status" value="2"/>
</dbReference>
<evidence type="ECO:0000256" key="1">
    <source>
        <dbReference type="ARBA" id="ARBA00023002"/>
    </source>
</evidence>